<accession>A0ABN6SB17</accession>
<protein>
    <recommendedName>
        <fullName evidence="3">DUF1643 domain-containing protein</fullName>
    </recommendedName>
</protein>
<evidence type="ECO:0000313" key="1">
    <source>
        <dbReference type="EMBL" id="BDR53264.1"/>
    </source>
</evidence>
<gene>
    <name evidence="1" type="ORF">KIM372_11710</name>
</gene>
<name>A0ABN6SB17_9BIFI</name>
<dbReference type="Proteomes" id="UP001321766">
    <property type="component" value="Chromosome"/>
</dbReference>
<keyword evidence="2" id="KW-1185">Reference proteome</keyword>
<evidence type="ECO:0000313" key="2">
    <source>
        <dbReference type="Proteomes" id="UP001321766"/>
    </source>
</evidence>
<organism evidence="1 2">
    <name type="scientific">Bombiscardovia nodaiensis</name>
    <dbReference type="NCBI Taxonomy" id="2932181"/>
    <lineage>
        <taxon>Bacteria</taxon>
        <taxon>Bacillati</taxon>
        <taxon>Actinomycetota</taxon>
        <taxon>Actinomycetes</taxon>
        <taxon>Bifidobacteriales</taxon>
        <taxon>Bifidobacteriaceae</taxon>
        <taxon>Bombiscardovia</taxon>
    </lineage>
</organism>
<evidence type="ECO:0008006" key="3">
    <source>
        <dbReference type="Google" id="ProtNLM"/>
    </source>
</evidence>
<dbReference type="EMBL" id="AP026798">
    <property type="protein sequence ID" value="BDR53264.1"/>
    <property type="molecule type" value="Genomic_DNA"/>
</dbReference>
<dbReference type="InterPro" id="IPR012441">
    <property type="entry name" value="DUF1643"/>
</dbReference>
<reference evidence="1 2" key="1">
    <citation type="journal article" date="2023" name="Microbiol. Spectr.">
        <title>Symbiosis of Carpenter Bees with Uncharacterized Lactic Acid Bacteria Showing NAD Auxotrophy.</title>
        <authorList>
            <person name="Kawasaki S."/>
            <person name="Ozawa K."/>
            <person name="Mori T."/>
            <person name="Yamamoto A."/>
            <person name="Ito M."/>
            <person name="Ohkuma M."/>
            <person name="Sakamoto M."/>
            <person name="Matsutani M."/>
        </authorList>
    </citation>
    <scope>NUCLEOTIDE SEQUENCE [LARGE SCALE GENOMIC DNA]</scope>
    <source>
        <strain evidence="1 2">Kim37-2</strain>
    </source>
</reference>
<sequence>MVICEARTQTSTAIFSDDRLYRYELTRVWDDAQPSMGFVMLNPSTADAHEDDPTIRRCKQYAKDQGFGGIVVVNLYAYRSPEPSDLWTVEDPVGPENDAFVEGLKSRCSKIVVAWGKNATEERVREVLPLLGDDLYCLCKNADGSPHHPLYIHEITGEAWPA</sequence>
<proteinExistence type="predicted"/>
<dbReference type="Pfam" id="PF07799">
    <property type="entry name" value="DUF1643"/>
    <property type="match status" value="1"/>
</dbReference>